<feature type="compositionally biased region" description="Low complexity" evidence="2">
    <location>
        <begin position="45"/>
        <end position="55"/>
    </location>
</feature>
<dbReference type="Pfam" id="PF00226">
    <property type="entry name" value="DnaJ"/>
    <property type="match status" value="1"/>
</dbReference>
<evidence type="ECO:0000313" key="5">
    <source>
        <dbReference type="Proteomes" id="UP000800097"/>
    </source>
</evidence>
<dbReference type="PROSITE" id="PS00636">
    <property type="entry name" value="DNAJ_1"/>
    <property type="match status" value="1"/>
</dbReference>
<dbReference type="PANTHER" id="PTHR43096:SF52">
    <property type="entry name" value="DNAJ HOMOLOG 1, MITOCHONDRIAL-RELATED"/>
    <property type="match status" value="1"/>
</dbReference>
<dbReference type="SUPFAM" id="SSF46565">
    <property type="entry name" value="Chaperone J-domain"/>
    <property type="match status" value="1"/>
</dbReference>
<dbReference type="AlphaFoldDB" id="A0A6A6JMD9"/>
<evidence type="ECO:0000259" key="3">
    <source>
        <dbReference type="PROSITE" id="PS50076"/>
    </source>
</evidence>
<feature type="domain" description="J" evidence="3">
    <location>
        <begin position="65"/>
        <end position="123"/>
    </location>
</feature>
<name>A0A6A6JMD9_WESOR</name>
<dbReference type="PANTHER" id="PTHR43096">
    <property type="entry name" value="DNAJ HOMOLOG 1, MITOCHONDRIAL-RELATED"/>
    <property type="match status" value="1"/>
</dbReference>
<feature type="region of interest" description="Disordered" evidence="2">
    <location>
        <begin position="235"/>
        <end position="267"/>
    </location>
</feature>
<evidence type="ECO:0000313" key="4">
    <source>
        <dbReference type="EMBL" id="KAF2277662.1"/>
    </source>
</evidence>
<dbReference type="GO" id="GO:0005737">
    <property type="term" value="C:cytoplasm"/>
    <property type="evidence" value="ECO:0007669"/>
    <property type="project" value="TreeGrafter"/>
</dbReference>
<dbReference type="CDD" id="cd06257">
    <property type="entry name" value="DnaJ"/>
    <property type="match status" value="1"/>
</dbReference>
<dbReference type="Proteomes" id="UP000800097">
    <property type="component" value="Unassembled WGS sequence"/>
</dbReference>
<dbReference type="Gene3D" id="1.10.287.110">
    <property type="entry name" value="DnaJ domain"/>
    <property type="match status" value="1"/>
</dbReference>
<dbReference type="GO" id="GO:0051082">
    <property type="term" value="F:unfolded protein binding"/>
    <property type="evidence" value="ECO:0007669"/>
    <property type="project" value="TreeGrafter"/>
</dbReference>
<sequence>MTYPPATSAVPSGIYLHPISLTLNPPPPPSHSSNSSPPTSPSPSSPSSSISTSTTRNPLPAHLPDHYAVLHLDTWATSEEIKSSYRSLRAEYFRSDPAKYRALQAAYAVLVDAEARRKYDVVYRASKGLPVPVRRALLADKTNESNSDDNGTTTASGDVTAANKGNTIDIRKDAAAAAVGEQSNMMKAATTVRHAKSGQLRQPGRVQLQASKLEDAISLNAEAAAVAAKKVQNRIPSPGSGIKEPPQRKVDTIPKPSSIPPPQGATTLETKRSVETALELQGPHDPNHALKNHGLDMKRCAEYARRRYQSNIPILEAYKGRHSHPELLCTRPKYVLEMARMALP</sequence>
<dbReference type="RefSeq" id="XP_033655201.1">
    <property type="nucleotide sequence ID" value="XM_033798183.1"/>
</dbReference>
<accession>A0A6A6JMD9</accession>
<dbReference type="GO" id="GO:0042026">
    <property type="term" value="P:protein refolding"/>
    <property type="evidence" value="ECO:0007669"/>
    <property type="project" value="TreeGrafter"/>
</dbReference>
<organism evidence="4 5">
    <name type="scientific">Westerdykella ornata</name>
    <dbReference type="NCBI Taxonomy" id="318751"/>
    <lineage>
        <taxon>Eukaryota</taxon>
        <taxon>Fungi</taxon>
        <taxon>Dikarya</taxon>
        <taxon>Ascomycota</taxon>
        <taxon>Pezizomycotina</taxon>
        <taxon>Dothideomycetes</taxon>
        <taxon>Pleosporomycetidae</taxon>
        <taxon>Pleosporales</taxon>
        <taxon>Sporormiaceae</taxon>
        <taxon>Westerdykella</taxon>
    </lineage>
</organism>
<dbReference type="OrthoDB" id="10250354at2759"/>
<protein>
    <recommendedName>
        <fullName evidence="3">J domain-containing protein</fullName>
    </recommendedName>
</protein>
<dbReference type="PROSITE" id="PS50076">
    <property type="entry name" value="DNAJ_2"/>
    <property type="match status" value="1"/>
</dbReference>
<dbReference type="InterPro" id="IPR001623">
    <property type="entry name" value="DnaJ_domain"/>
</dbReference>
<reference evidence="4" key="1">
    <citation type="journal article" date="2020" name="Stud. Mycol.">
        <title>101 Dothideomycetes genomes: a test case for predicting lifestyles and emergence of pathogens.</title>
        <authorList>
            <person name="Haridas S."/>
            <person name="Albert R."/>
            <person name="Binder M."/>
            <person name="Bloem J."/>
            <person name="Labutti K."/>
            <person name="Salamov A."/>
            <person name="Andreopoulos B."/>
            <person name="Baker S."/>
            <person name="Barry K."/>
            <person name="Bills G."/>
            <person name="Bluhm B."/>
            <person name="Cannon C."/>
            <person name="Castanera R."/>
            <person name="Culley D."/>
            <person name="Daum C."/>
            <person name="Ezra D."/>
            <person name="Gonzalez J."/>
            <person name="Henrissat B."/>
            <person name="Kuo A."/>
            <person name="Liang C."/>
            <person name="Lipzen A."/>
            <person name="Lutzoni F."/>
            <person name="Magnuson J."/>
            <person name="Mondo S."/>
            <person name="Nolan M."/>
            <person name="Ohm R."/>
            <person name="Pangilinan J."/>
            <person name="Park H.-J."/>
            <person name="Ramirez L."/>
            <person name="Alfaro M."/>
            <person name="Sun H."/>
            <person name="Tritt A."/>
            <person name="Yoshinaga Y."/>
            <person name="Zwiers L.-H."/>
            <person name="Turgeon B."/>
            <person name="Goodwin S."/>
            <person name="Spatafora J."/>
            <person name="Crous P."/>
            <person name="Grigoriev I."/>
        </authorList>
    </citation>
    <scope>NUCLEOTIDE SEQUENCE</scope>
    <source>
        <strain evidence="4">CBS 379.55</strain>
    </source>
</reference>
<evidence type="ECO:0000256" key="2">
    <source>
        <dbReference type="SAM" id="MobiDB-lite"/>
    </source>
</evidence>
<feature type="region of interest" description="Disordered" evidence="2">
    <location>
        <begin position="140"/>
        <end position="161"/>
    </location>
</feature>
<dbReference type="GeneID" id="54551358"/>
<feature type="compositionally biased region" description="Polar residues" evidence="2">
    <location>
        <begin position="144"/>
        <end position="157"/>
    </location>
</feature>
<dbReference type="InterPro" id="IPR036869">
    <property type="entry name" value="J_dom_sf"/>
</dbReference>
<dbReference type="SMART" id="SM00271">
    <property type="entry name" value="DnaJ"/>
    <property type="match status" value="1"/>
</dbReference>
<keyword evidence="1" id="KW-0143">Chaperone</keyword>
<dbReference type="InterPro" id="IPR018253">
    <property type="entry name" value="DnaJ_domain_CS"/>
</dbReference>
<evidence type="ECO:0000256" key="1">
    <source>
        <dbReference type="ARBA" id="ARBA00023186"/>
    </source>
</evidence>
<dbReference type="EMBL" id="ML986490">
    <property type="protein sequence ID" value="KAF2277662.1"/>
    <property type="molecule type" value="Genomic_DNA"/>
</dbReference>
<keyword evidence="5" id="KW-1185">Reference proteome</keyword>
<gene>
    <name evidence="4" type="ORF">EI97DRAFT_432520</name>
</gene>
<feature type="region of interest" description="Disordered" evidence="2">
    <location>
        <begin position="18"/>
        <end position="60"/>
    </location>
</feature>
<proteinExistence type="predicted"/>